<keyword evidence="3" id="KW-1185">Reference proteome</keyword>
<gene>
    <name evidence="2" type="ORF">HINF_LOCUS22553</name>
    <name evidence="1" type="ORF">HINF_LOCUS27009</name>
</gene>
<comment type="caution">
    <text evidence="1">The sequence shown here is derived from an EMBL/GenBank/DDBJ whole genome shotgun (WGS) entry which is preliminary data.</text>
</comment>
<sequence length="226" mass="26492">MTRQTQMPHVIQFLKEMKTPRAKLPRPLKLVFKEIYKNQSYLTTLSILDTTPRTEKSQVIIAFVQNIEKIKLNVYEFVVNDSEDYRFYQLRYIYLTSLRRHKQTSLRLSKVKQRLSHASVSTFKTDSTRHLCPLSKDPTGPSRVVSGPVLPDSLTQFPETGSRFSVSLCSLFPFGLHVRLFRFTMAKQKQYTLSFSVSSFYFQIQNHSNNKNVLNHFLTYDEIKHN</sequence>
<reference evidence="2 3" key="2">
    <citation type="submission" date="2024-07" db="EMBL/GenBank/DDBJ databases">
        <authorList>
            <person name="Akdeniz Z."/>
        </authorList>
    </citation>
    <scope>NUCLEOTIDE SEQUENCE [LARGE SCALE GENOMIC DNA]</scope>
</reference>
<accession>A0AA86PQU9</accession>
<reference evidence="1" key="1">
    <citation type="submission" date="2023-06" db="EMBL/GenBank/DDBJ databases">
        <authorList>
            <person name="Kurt Z."/>
        </authorList>
    </citation>
    <scope>NUCLEOTIDE SEQUENCE</scope>
</reference>
<evidence type="ECO:0000313" key="2">
    <source>
        <dbReference type="EMBL" id="CAL6011175.1"/>
    </source>
</evidence>
<evidence type="ECO:0000313" key="1">
    <source>
        <dbReference type="EMBL" id="CAI9939364.1"/>
    </source>
</evidence>
<evidence type="ECO:0000313" key="3">
    <source>
        <dbReference type="Proteomes" id="UP001642409"/>
    </source>
</evidence>
<name>A0AA86PQU9_9EUKA</name>
<protein>
    <submittedName>
        <fullName evidence="2">Hypothetical_protein</fullName>
    </submittedName>
</protein>
<dbReference type="Proteomes" id="UP001642409">
    <property type="component" value="Unassembled WGS sequence"/>
</dbReference>
<dbReference type="AlphaFoldDB" id="A0AA86PQU9"/>
<proteinExistence type="predicted"/>
<dbReference type="EMBL" id="CATOUU010000664">
    <property type="protein sequence ID" value="CAI9939364.1"/>
    <property type="molecule type" value="Genomic_DNA"/>
</dbReference>
<dbReference type="EMBL" id="CAXDID020000063">
    <property type="protein sequence ID" value="CAL6011175.1"/>
    <property type="molecule type" value="Genomic_DNA"/>
</dbReference>
<organism evidence="1">
    <name type="scientific">Hexamita inflata</name>
    <dbReference type="NCBI Taxonomy" id="28002"/>
    <lineage>
        <taxon>Eukaryota</taxon>
        <taxon>Metamonada</taxon>
        <taxon>Diplomonadida</taxon>
        <taxon>Hexamitidae</taxon>
        <taxon>Hexamitinae</taxon>
        <taxon>Hexamita</taxon>
    </lineage>
</organism>